<dbReference type="GO" id="GO:0000976">
    <property type="term" value="F:transcription cis-regulatory region binding"/>
    <property type="evidence" value="ECO:0007669"/>
    <property type="project" value="TreeGrafter"/>
</dbReference>
<protein>
    <submittedName>
        <fullName evidence="6">Putative TetR family transcriptional regulator</fullName>
    </submittedName>
</protein>
<dbReference type="PRINTS" id="PR00455">
    <property type="entry name" value="HTHTETR"/>
</dbReference>
<dbReference type="eggNOG" id="COG1309">
    <property type="taxonomic scope" value="Bacteria"/>
</dbReference>
<dbReference type="Gene3D" id="1.10.357.10">
    <property type="entry name" value="Tetracycline Repressor, domain 2"/>
    <property type="match status" value="1"/>
</dbReference>
<dbReference type="InterPro" id="IPR009057">
    <property type="entry name" value="Homeodomain-like_sf"/>
</dbReference>
<dbReference type="PROSITE" id="PS50977">
    <property type="entry name" value="HTH_TETR_2"/>
    <property type="match status" value="1"/>
</dbReference>
<name>H0R3Z8_9ACTN</name>
<dbReference type="InterPro" id="IPR001647">
    <property type="entry name" value="HTH_TetR"/>
</dbReference>
<keyword evidence="7" id="KW-1185">Reference proteome</keyword>
<accession>H0R3Z8</accession>
<evidence type="ECO:0000259" key="5">
    <source>
        <dbReference type="PROSITE" id="PS50977"/>
    </source>
</evidence>
<proteinExistence type="predicted"/>
<dbReference type="InterPro" id="IPR050109">
    <property type="entry name" value="HTH-type_TetR-like_transc_reg"/>
</dbReference>
<evidence type="ECO:0000256" key="4">
    <source>
        <dbReference type="PROSITE-ProRule" id="PRU00335"/>
    </source>
</evidence>
<dbReference type="SUPFAM" id="SSF46689">
    <property type="entry name" value="Homeodomain-like"/>
    <property type="match status" value="1"/>
</dbReference>
<dbReference type="EMBL" id="BAEH01000095">
    <property type="protein sequence ID" value="GAB19799.1"/>
    <property type="molecule type" value="Genomic_DNA"/>
</dbReference>
<dbReference type="RefSeq" id="WP_007319134.1">
    <property type="nucleotide sequence ID" value="NZ_BAEH01000095.1"/>
</dbReference>
<gene>
    <name evidence="6" type="ORF">GOEFS_095_00340</name>
</gene>
<dbReference type="Pfam" id="PF00440">
    <property type="entry name" value="TetR_N"/>
    <property type="match status" value="1"/>
</dbReference>
<dbReference type="GO" id="GO:0045892">
    <property type="term" value="P:negative regulation of DNA-templated transcription"/>
    <property type="evidence" value="ECO:0007669"/>
    <property type="project" value="UniProtKB-ARBA"/>
</dbReference>
<comment type="caution">
    <text evidence="6">The sequence shown here is derived from an EMBL/GenBank/DDBJ whole genome shotgun (WGS) entry which is preliminary data.</text>
</comment>
<evidence type="ECO:0000256" key="2">
    <source>
        <dbReference type="ARBA" id="ARBA00023125"/>
    </source>
</evidence>
<feature type="domain" description="HTH tetR-type" evidence="5">
    <location>
        <begin position="15"/>
        <end position="75"/>
    </location>
</feature>
<dbReference type="FunFam" id="1.10.10.60:FF:000141">
    <property type="entry name" value="TetR family transcriptional regulator"/>
    <property type="match status" value="1"/>
</dbReference>
<dbReference type="PANTHER" id="PTHR30055">
    <property type="entry name" value="HTH-TYPE TRANSCRIPTIONAL REGULATOR RUTR"/>
    <property type="match status" value="1"/>
</dbReference>
<dbReference type="OrthoDB" id="6077212at2"/>
<dbReference type="Proteomes" id="UP000035034">
    <property type="component" value="Unassembled WGS sequence"/>
</dbReference>
<keyword evidence="1" id="KW-0805">Transcription regulation</keyword>
<dbReference type="GO" id="GO:0003700">
    <property type="term" value="F:DNA-binding transcription factor activity"/>
    <property type="evidence" value="ECO:0007669"/>
    <property type="project" value="TreeGrafter"/>
</dbReference>
<organism evidence="6 7">
    <name type="scientific">Gordonia effusa NBRC 100432</name>
    <dbReference type="NCBI Taxonomy" id="1077974"/>
    <lineage>
        <taxon>Bacteria</taxon>
        <taxon>Bacillati</taxon>
        <taxon>Actinomycetota</taxon>
        <taxon>Actinomycetes</taxon>
        <taxon>Mycobacteriales</taxon>
        <taxon>Gordoniaceae</taxon>
        <taxon>Gordonia</taxon>
    </lineage>
</organism>
<feature type="DNA-binding region" description="H-T-H motif" evidence="4">
    <location>
        <begin position="38"/>
        <end position="57"/>
    </location>
</feature>
<sequence length="203" mass="22547">MVLVEMSLRTSATPDEQREAILEAAQSEFERFGLRKSSVDDMAREAGVSRSTLYRRFPNKESLIIGVLSKIGGGLLERLEAATRSCDPEQAVVEAFCAAMDIVVSSPFLRTLALEGSVFLPHNAVVKMRRKLVDDMAIRIAKVLKKCGSTREFKDLLVVSETMVRLVLSHIETTSSFVNLENPDDARQFGERYLAPLVAEPTK</sequence>
<evidence type="ECO:0000313" key="7">
    <source>
        <dbReference type="Proteomes" id="UP000035034"/>
    </source>
</evidence>
<keyword evidence="2 4" id="KW-0238">DNA-binding</keyword>
<dbReference type="AlphaFoldDB" id="H0R3Z8"/>
<evidence type="ECO:0000313" key="6">
    <source>
        <dbReference type="EMBL" id="GAB19799.1"/>
    </source>
</evidence>
<reference evidence="6 7" key="1">
    <citation type="submission" date="2011-12" db="EMBL/GenBank/DDBJ databases">
        <title>Whole genome shotgun sequence of Gordonia effusa NBRC 100432.</title>
        <authorList>
            <person name="Yoshida I."/>
            <person name="Takarada H."/>
            <person name="Hosoyama A."/>
            <person name="Tsuchikane K."/>
            <person name="Katsumata H."/>
            <person name="Yamazaki S."/>
            <person name="Fujita N."/>
        </authorList>
    </citation>
    <scope>NUCLEOTIDE SEQUENCE [LARGE SCALE GENOMIC DNA]</scope>
    <source>
        <strain evidence="6 7">NBRC 100432</strain>
    </source>
</reference>
<dbReference type="STRING" id="1077974.GOEFS_095_00340"/>
<keyword evidence="3" id="KW-0804">Transcription</keyword>
<evidence type="ECO:0000256" key="1">
    <source>
        <dbReference type="ARBA" id="ARBA00023015"/>
    </source>
</evidence>
<evidence type="ECO:0000256" key="3">
    <source>
        <dbReference type="ARBA" id="ARBA00023163"/>
    </source>
</evidence>
<dbReference type="PANTHER" id="PTHR30055:SF153">
    <property type="entry name" value="HTH-TYPE TRANSCRIPTIONAL REPRESSOR RV3405C"/>
    <property type="match status" value="1"/>
</dbReference>